<reference evidence="6" key="1">
    <citation type="submission" date="2021-12" db="EMBL/GenBank/DDBJ databases">
        <title>Convergent genome expansion in fungi linked to evolution of root-endophyte symbiosis.</title>
        <authorList>
            <consortium name="DOE Joint Genome Institute"/>
            <person name="Ke Y.-H."/>
            <person name="Bonito G."/>
            <person name="Liao H.-L."/>
            <person name="Looney B."/>
            <person name="Rojas-Flechas A."/>
            <person name="Nash J."/>
            <person name="Hameed K."/>
            <person name="Schadt C."/>
            <person name="Martin F."/>
            <person name="Crous P.W."/>
            <person name="Miettinen O."/>
            <person name="Magnuson J.K."/>
            <person name="Labbe J."/>
            <person name="Jacobson D."/>
            <person name="Doktycz M.J."/>
            <person name="Veneault-Fourrey C."/>
            <person name="Kuo A."/>
            <person name="Mondo S."/>
            <person name="Calhoun S."/>
            <person name="Riley R."/>
            <person name="Ohm R."/>
            <person name="LaButti K."/>
            <person name="Andreopoulos B."/>
            <person name="Pangilinan J."/>
            <person name="Nolan M."/>
            <person name="Tritt A."/>
            <person name="Clum A."/>
            <person name="Lipzen A."/>
            <person name="Daum C."/>
            <person name="Barry K."/>
            <person name="Grigoriev I.V."/>
            <person name="Vilgalys R."/>
        </authorList>
    </citation>
    <scope>NUCLEOTIDE SEQUENCE</scope>
    <source>
        <strain evidence="6">PMI_201</strain>
    </source>
</reference>
<sequence>MIQATQACDACRDRKKRCDKVLPECSECRRRQAQCQYSQKAEEHGMVESLWQKLNSLECLVRESKDVSEPRLMLPFSRLGREIQYDITYPVSKRWYFPMLLHFRFHSMVPSIKNISQESAAYKLRTAWVTGYLRDPAMFHAILHAASANLDLINGETDNPVTYFHGMEAIRLTKSALSCLESHDDLPHTVLATTWALAHVARLTGKISEAHVHEAGLRQMVRSRDHSTGLGFDGALSFLIMLSDIWNSIINEEDASLEFIDEHQNPYLAQPRRTLLSTALERALNEELISNDVIFLLRMVDHSQAAQWGPFYATGTSISTPSGRYSTNPSPHDGEYLYMLLQAERLASYQCQDHISECCCLAAMIYWKALFTNVPFNSPDNDSAADQLFIAFRQTDLEKWMEKAPEMHIWVSYVGALASANKVQRASFVAISKTSVVILSQDRILHFQDGVSHLLCLSRHLRQLQSVGGWT</sequence>
<evidence type="ECO:0000256" key="2">
    <source>
        <dbReference type="ARBA" id="ARBA00023125"/>
    </source>
</evidence>
<dbReference type="CDD" id="cd00067">
    <property type="entry name" value="GAL4"/>
    <property type="match status" value="1"/>
</dbReference>
<comment type="caution">
    <text evidence="6">The sequence shown here is derived from an EMBL/GenBank/DDBJ whole genome shotgun (WGS) entry which is preliminary data.</text>
</comment>
<dbReference type="GO" id="GO:0000981">
    <property type="term" value="F:DNA-binding transcription factor activity, RNA polymerase II-specific"/>
    <property type="evidence" value="ECO:0007669"/>
    <property type="project" value="InterPro"/>
</dbReference>
<keyword evidence="4" id="KW-0539">Nucleus</keyword>
<dbReference type="AlphaFoldDB" id="A0AAD4KSV3"/>
<dbReference type="Proteomes" id="UP001201262">
    <property type="component" value="Unassembled WGS sequence"/>
</dbReference>
<dbReference type="SUPFAM" id="SSF57701">
    <property type="entry name" value="Zn2/Cys6 DNA-binding domain"/>
    <property type="match status" value="1"/>
</dbReference>
<keyword evidence="2" id="KW-0238">DNA-binding</keyword>
<dbReference type="PANTHER" id="PTHR37540">
    <property type="entry name" value="TRANSCRIPTION FACTOR (ACR-2), PUTATIVE-RELATED-RELATED"/>
    <property type="match status" value="1"/>
</dbReference>
<keyword evidence="1" id="KW-0805">Transcription regulation</keyword>
<dbReference type="RefSeq" id="XP_046072664.1">
    <property type="nucleotide sequence ID" value="XM_046216252.1"/>
</dbReference>
<feature type="domain" description="Zn(2)-C6 fungal-type" evidence="5">
    <location>
        <begin position="7"/>
        <end position="37"/>
    </location>
</feature>
<dbReference type="InterPro" id="IPR001138">
    <property type="entry name" value="Zn2Cys6_DnaBD"/>
</dbReference>
<evidence type="ECO:0000256" key="4">
    <source>
        <dbReference type="ARBA" id="ARBA00023242"/>
    </source>
</evidence>
<dbReference type="PROSITE" id="PS50048">
    <property type="entry name" value="ZN2_CY6_FUNGAL_2"/>
    <property type="match status" value="1"/>
</dbReference>
<dbReference type="EMBL" id="JAJTJA010000006">
    <property type="protein sequence ID" value="KAH8697963.1"/>
    <property type="molecule type" value="Genomic_DNA"/>
</dbReference>
<protein>
    <recommendedName>
        <fullName evidence="5">Zn(2)-C6 fungal-type domain-containing protein</fullName>
    </recommendedName>
</protein>
<proteinExistence type="predicted"/>
<name>A0AAD4KSV3_9EURO</name>
<dbReference type="SMART" id="SM00066">
    <property type="entry name" value="GAL4"/>
    <property type="match status" value="1"/>
</dbReference>
<dbReference type="PROSITE" id="PS00463">
    <property type="entry name" value="ZN2_CY6_FUNGAL_1"/>
    <property type="match status" value="1"/>
</dbReference>
<dbReference type="Gene3D" id="4.10.240.10">
    <property type="entry name" value="Zn(2)-C6 fungal-type DNA-binding domain"/>
    <property type="match status" value="1"/>
</dbReference>
<evidence type="ECO:0000256" key="1">
    <source>
        <dbReference type="ARBA" id="ARBA00023015"/>
    </source>
</evidence>
<dbReference type="InterPro" id="IPR036864">
    <property type="entry name" value="Zn2-C6_fun-type_DNA-bd_sf"/>
</dbReference>
<gene>
    <name evidence="6" type="ORF">BGW36DRAFT_379750</name>
</gene>
<keyword evidence="7" id="KW-1185">Reference proteome</keyword>
<organism evidence="6 7">
    <name type="scientific">Talaromyces proteolyticus</name>
    <dbReference type="NCBI Taxonomy" id="1131652"/>
    <lineage>
        <taxon>Eukaryota</taxon>
        <taxon>Fungi</taxon>
        <taxon>Dikarya</taxon>
        <taxon>Ascomycota</taxon>
        <taxon>Pezizomycotina</taxon>
        <taxon>Eurotiomycetes</taxon>
        <taxon>Eurotiomycetidae</taxon>
        <taxon>Eurotiales</taxon>
        <taxon>Trichocomaceae</taxon>
        <taxon>Talaromyces</taxon>
        <taxon>Talaromyces sect. Bacilispori</taxon>
    </lineage>
</organism>
<dbReference type="PANTHER" id="PTHR37540:SF5">
    <property type="entry name" value="TRANSCRIPTION FACTOR DOMAIN-CONTAINING PROTEIN"/>
    <property type="match status" value="1"/>
</dbReference>
<dbReference type="GO" id="GO:0003677">
    <property type="term" value="F:DNA binding"/>
    <property type="evidence" value="ECO:0007669"/>
    <property type="project" value="UniProtKB-KW"/>
</dbReference>
<accession>A0AAD4KSV3</accession>
<evidence type="ECO:0000256" key="3">
    <source>
        <dbReference type="ARBA" id="ARBA00023163"/>
    </source>
</evidence>
<evidence type="ECO:0000313" key="7">
    <source>
        <dbReference type="Proteomes" id="UP001201262"/>
    </source>
</evidence>
<evidence type="ECO:0000259" key="5">
    <source>
        <dbReference type="PROSITE" id="PS50048"/>
    </source>
</evidence>
<dbReference type="GeneID" id="70246539"/>
<dbReference type="Pfam" id="PF00172">
    <property type="entry name" value="Zn_clus"/>
    <property type="match status" value="1"/>
</dbReference>
<dbReference type="GO" id="GO:0008270">
    <property type="term" value="F:zinc ion binding"/>
    <property type="evidence" value="ECO:0007669"/>
    <property type="project" value="InterPro"/>
</dbReference>
<evidence type="ECO:0000313" key="6">
    <source>
        <dbReference type="EMBL" id="KAH8697963.1"/>
    </source>
</evidence>
<keyword evidence="3" id="KW-0804">Transcription</keyword>